<dbReference type="PROSITE" id="PS50801">
    <property type="entry name" value="STAS"/>
    <property type="match status" value="1"/>
</dbReference>
<feature type="domain" description="STAS" evidence="11">
    <location>
        <begin position="755"/>
        <end position="867"/>
    </location>
</feature>
<accession>A0A2T7A3M4</accession>
<evidence type="ECO:0000256" key="9">
    <source>
        <dbReference type="SAM" id="Phobius"/>
    </source>
</evidence>
<feature type="transmembrane region" description="Helical" evidence="9">
    <location>
        <begin position="463"/>
        <end position="485"/>
    </location>
</feature>
<feature type="transmembrane region" description="Helical" evidence="9">
    <location>
        <begin position="594"/>
        <end position="614"/>
    </location>
</feature>
<dbReference type="PANTHER" id="PTHR43310:SF4">
    <property type="entry name" value="AFR304WP"/>
    <property type="match status" value="1"/>
</dbReference>
<name>A0A2T7A3M4_TUBBO</name>
<reference evidence="12 13" key="1">
    <citation type="submission" date="2017-04" db="EMBL/GenBank/DDBJ databases">
        <title>Draft genome sequence of Tuber borchii Vittad., a whitish edible truffle.</title>
        <authorList>
            <consortium name="DOE Joint Genome Institute"/>
            <person name="Murat C."/>
            <person name="Kuo A."/>
            <person name="Barry K.W."/>
            <person name="Clum A."/>
            <person name="Dockter R.B."/>
            <person name="Fauchery L."/>
            <person name="Iotti M."/>
            <person name="Kohler A."/>
            <person name="Labutti K."/>
            <person name="Lindquist E.A."/>
            <person name="Lipzen A."/>
            <person name="Ohm R.A."/>
            <person name="Wang M."/>
            <person name="Grigoriev I.V."/>
            <person name="Zambonelli A."/>
            <person name="Martin F.M."/>
        </authorList>
    </citation>
    <scope>NUCLEOTIDE SEQUENCE [LARGE SCALE GENOMIC DNA]</scope>
    <source>
        <strain evidence="12 13">Tbo3840</strain>
    </source>
</reference>
<evidence type="ECO:0000256" key="7">
    <source>
        <dbReference type="ARBA" id="ARBA00023136"/>
    </source>
</evidence>
<dbReference type="InterPro" id="IPR011547">
    <property type="entry name" value="SLC26A/SulP_dom"/>
</dbReference>
<dbReference type="OrthoDB" id="409725at2759"/>
<dbReference type="Pfam" id="PF00916">
    <property type="entry name" value="Sulfate_transp"/>
    <property type="match status" value="1"/>
</dbReference>
<feature type="compositionally biased region" description="Polar residues" evidence="8">
    <location>
        <begin position="62"/>
        <end position="71"/>
    </location>
</feature>
<proteinExistence type="predicted"/>
<evidence type="ECO:0000256" key="8">
    <source>
        <dbReference type="SAM" id="MobiDB-lite"/>
    </source>
</evidence>
<dbReference type="InterPro" id="IPR002645">
    <property type="entry name" value="STAS_dom"/>
</dbReference>
<feature type="transmembrane region" description="Helical" evidence="9">
    <location>
        <begin position="425"/>
        <end position="443"/>
    </location>
</feature>
<dbReference type="FunFam" id="2.60.120.10:FF:000141">
    <property type="entry name" value="Sulfate transporter family protein"/>
    <property type="match status" value="1"/>
</dbReference>
<feature type="region of interest" description="Disordered" evidence="8">
    <location>
        <begin position="109"/>
        <end position="144"/>
    </location>
</feature>
<dbReference type="InterPro" id="IPR052706">
    <property type="entry name" value="Membrane-Transporter-like"/>
</dbReference>
<evidence type="ECO:0000256" key="2">
    <source>
        <dbReference type="ARBA" id="ARBA00022448"/>
    </source>
</evidence>
<dbReference type="SMART" id="SM00100">
    <property type="entry name" value="cNMP"/>
    <property type="match status" value="1"/>
</dbReference>
<feature type="region of interest" description="Disordered" evidence="8">
    <location>
        <begin position="170"/>
        <end position="225"/>
    </location>
</feature>
<comment type="subcellular location">
    <subcellularLocation>
        <location evidence="1">Vacuole membrane</location>
        <topology evidence="1">Multi-pass membrane protein</topology>
    </subcellularLocation>
</comment>
<keyword evidence="4 9" id="KW-0812">Transmembrane</keyword>
<dbReference type="GO" id="GO:0000329">
    <property type="term" value="C:fungal-type vacuole membrane"/>
    <property type="evidence" value="ECO:0007669"/>
    <property type="project" value="UniProtKB-ARBA"/>
</dbReference>
<dbReference type="PANTHER" id="PTHR43310">
    <property type="entry name" value="SULFATE TRANSPORTER YBAR-RELATED"/>
    <property type="match status" value="1"/>
</dbReference>
<feature type="transmembrane region" description="Helical" evidence="9">
    <location>
        <begin position="393"/>
        <end position="413"/>
    </location>
</feature>
<dbReference type="Pfam" id="PF00027">
    <property type="entry name" value="cNMP_binding"/>
    <property type="match status" value="1"/>
</dbReference>
<evidence type="ECO:0000313" key="12">
    <source>
        <dbReference type="EMBL" id="PUU82341.1"/>
    </source>
</evidence>
<organism evidence="12 13">
    <name type="scientific">Tuber borchii</name>
    <name type="common">White truffle</name>
    <dbReference type="NCBI Taxonomy" id="42251"/>
    <lineage>
        <taxon>Eukaryota</taxon>
        <taxon>Fungi</taxon>
        <taxon>Dikarya</taxon>
        <taxon>Ascomycota</taxon>
        <taxon>Pezizomycotina</taxon>
        <taxon>Pezizomycetes</taxon>
        <taxon>Pezizales</taxon>
        <taxon>Tuberaceae</taxon>
        <taxon>Tuber</taxon>
    </lineage>
</organism>
<dbReference type="InterPro" id="IPR036513">
    <property type="entry name" value="STAS_dom_sf"/>
</dbReference>
<keyword evidence="3" id="KW-0926">Vacuole</keyword>
<feature type="transmembrane region" description="Helical" evidence="9">
    <location>
        <begin position="687"/>
        <end position="719"/>
    </location>
</feature>
<feature type="region of interest" description="Disordered" evidence="8">
    <location>
        <begin position="1"/>
        <end position="78"/>
    </location>
</feature>
<dbReference type="Gene3D" id="3.30.750.24">
    <property type="entry name" value="STAS domain"/>
    <property type="match status" value="1"/>
</dbReference>
<feature type="transmembrane region" description="Helical" evidence="9">
    <location>
        <begin position="634"/>
        <end position="667"/>
    </location>
</feature>
<evidence type="ECO:0000256" key="6">
    <source>
        <dbReference type="ARBA" id="ARBA00022989"/>
    </source>
</evidence>
<gene>
    <name evidence="12" type="ORF">B9Z19DRAFT_1074999</name>
</gene>
<dbReference type="InterPro" id="IPR014710">
    <property type="entry name" value="RmlC-like_jellyroll"/>
</dbReference>
<evidence type="ECO:0000256" key="1">
    <source>
        <dbReference type="ARBA" id="ARBA00004128"/>
    </source>
</evidence>
<dbReference type="CDD" id="cd07042">
    <property type="entry name" value="STAS_SulP_like_sulfate_transporter"/>
    <property type="match status" value="1"/>
</dbReference>
<dbReference type="InterPro" id="IPR018490">
    <property type="entry name" value="cNMP-bd_dom_sf"/>
</dbReference>
<evidence type="ECO:0000256" key="3">
    <source>
        <dbReference type="ARBA" id="ARBA00022554"/>
    </source>
</evidence>
<dbReference type="GO" id="GO:0034490">
    <property type="term" value="P:basic amino acid transmembrane import into vacuole"/>
    <property type="evidence" value="ECO:0007669"/>
    <property type="project" value="UniProtKB-ARBA"/>
</dbReference>
<feature type="domain" description="Cyclic nucleotide-binding" evidence="10">
    <location>
        <begin position="975"/>
        <end position="1074"/>
    </location>
</feature>
<evidence type="ECO:0000313" key="13">
    <source>
        <dbReference type="Proteomes" id="UP000244722"/>
    </source>
</evidence>
<evidence type="ECO:0000256" key="4">
    <source>
        <dbReference type="ARBA" id="ARBA00022692"/>
    </source>
</evidence>
<dbReference type="CDD" id="cd00038">
    <property type="entry name" value="CAP_ED"/>
    <property type="match status" value="1"/>
</dbReference>
<dbReference type="FunFam" id="3.30.750.24:FF:000012">
    <property type="entry name" value="Sulfate transporter family protein"/>
    <property type="match status" value="1"/>
</dbReference>
<sequence length="1091" mass="120715">MSSSSYPRRGFTMPGVPLPVEDTLQREPDEETGLLRPHGPRNAQPGYILISRSPPSPPTPLGKQNSRSFFHSSYHGHHLNDPDKVTWPQYTSSLGVRDQTAELATLALSDTGSVRGSPPLRPLSSSYPDIGLDSTAEGSPNRDGVTVTIAEPASESKILTKIPGKSYLTHLLRNSPPETESELETETEVRQEHEATNNSSAADDLPLSDNTKEPPPTPKVHPAGNDTRLYDAIQQPNGDATSHPDYGAVPKADLIKVIAWPTGKGLNVMKSLLHRRKMWRKQEVWENMVIKPVGCLPAVLLGLLLNVLDGLSYGMILFPLGQSIFSDLGPDGLSIFYVSCIVSQLVYSCGGSIFKGGIGSEMIEVVPFFHKMAFTILNQVGENRPKAVIATTILSYSLSSILTGAVFFVLGYLKLGSLTGFFPRHILVGCIGGVGWFLVATGLEVSARLDGNLSYNLETLQLLVEPATLVLWTVPLFLAIILIIIQRFIKHPLIVPLYFLSIPAVFYLVVLAVPNLDIAPLRDLGWVFELPRAGVPFYHFYTLYDFSEVDWKALASTVPAMFALTFFGILHVPINVPALGVSTGEDNVDVDRELIAHGISNAISGFAGSIQNYLVYTNSILFIRSGGDSRLAGIMLAIGTFGIMAIGPTIIGYIPVMVVGALIFLLGIELLREALYDTWGKLSGLEYLTICIIVVTMGAWDFVIGILIGIVLACMSYVVQTSQKPAIRAIYSGAIARSTVRRHPNQQRFLRKVGPQIQVFKLVGYMFFGTIASVESKIRSLLEEKNFQKQPIRFLIVDLSHVNGVDFSAAEAFTRMRRLLSAKNVEMILSSVRSESGVGRELRAVGVWGDNDKIQVFQDLNAALEACENEFLRAFYLHRDELAQRKHNPPMHLDVPNRSLNDLHDIEVGYSSPRRNLLKLAAASTLRESESESESQPSKWKNFKQPLPLILQTFQEMTDKNEDFWFHAIPFFVRREFAQGSVVFSRGDKPKEFYLLEEGMFRAEYDLEQGKYFESIVAGTTCGELPFFSATKRTATVITEKKTVAWVLSRRSWESMQKDQPDIAQEFLEIALKLTSERMSAITSYVLTSAG</sequence>
<keyword evidence="7 9" id="KW-0472">Membrane</keyword>
<feature type="transmembrane region" description="Helical" evidence="9">
    <location>
        <begin position="553"/>
        <end position="574"/>
    </location>
</feature>
<comment type="caution">
    <text evidence="12">The sequence shown here is derived from an EMBL/GenBank/DDBJ whole genome shotgun (WGS) entry which is preliminary data.</text>
</comment>
<dbReference type="Proteomes" id="UP000244722">
    <property type="component" value="Unassembled WGS sequence"/>
</dbReference>
<dbReference type="Pfam" id="PF01740">
    <property type="entry name" value="STAS"/>
    <property type="match status" value="1"/>
</dbReference>
<dbReference type="PROSITE" id="PS50042">
    <property type="entry name" value="CNMP_BINDING_3"/>
    <property type="match status" value="1"/>
</dbReference>
<dbReference type="InterPro" id="IPR000595">
    <property type="entry name" value="cNMP-bd_dom"/>
</dbReference>
<dbReference type="Gene3D" id="2.60.120.10">
    <property type="entry name" value="Jelly Rolls"/>
    <property type="match status" value="1"/>
</dbReference>
<feature type="transmembrane region" description="Helical" evidence="9">
    <location>
        <begin position="497"/>
        <end position="518"/>
    </location>
</feature>
<protein>
    <submittedName>
        <fullName evidence="12">Sulfate transporter family-domain-containing protein</fullName>
    </submittedName>
</protein>
<keyword evidence="5" id="KW-0029">Amino-acid transport</keyword>
<keyword evidence="13" id="KW-1185">Reference proteome</keyword>
<keyword evidence="6 9" id="KW-1133">Transmembrane helix</keyword>
<keyword evidence="2" id="KW-0813">Transport</keyword>
<evidence type="ECO:0000259" key="11">
    <source>
        <dbReference type="PROSITE" id="PS50801"/>
    </source>
</evidence>
<dbReference type="AlphaFoldDB" id="A0A2T7A3M4"/>
<dbReference type="EMBL" id="NESQ01000029">
    <property type="protein sequence ID" value="PUU82341.1"/>
    <property type="molecule type" value="Genomic_DNA"/>
</dbReference>
<evidence type="ECO:0000259" key="10">
    <source>
        <dbReference type="PROSITE" id="PS50042"/>
    </source>
</evidence>
<dbReference type="SUPFAM" id="SSF51206">
    <property type="entry name" value="cAMP-binding domain-like"/>
    <property type="match status" value="1"/>
</dbReference>
<dbReference type="SUPFAM" id="SSF52091">
    <property type="entry name" value="SpoIIaa-like"/>
    <property type="match status" value="1"/>
</dbReference>
<dbReference type="STRING" id="42251.A0A2T7A3M4"/>
<evidence type="ECO:0000256" key="5">
    <source>
        <dbReference type="ARBA" id="ARBA00022970"/>
    </source>
</evidence>